<evidence type="ECO:0000256" key="1">
    <source>
        <dbReference type="SAM" id="SignalP"/>
    </source>
</evidence>
<dbReference type="Proteomes" id="UP001233999">
    <property type="component" value="Unassembled WGS sequence"/>
</dbReference>
<protein>
    <submittedName>
        <fullName evidence="2">Uncharacterized protein</fullName>
    </submittedName>
</protein>
<organism evidence="2 3">
    <name type="scientific">Diploptera punctata</name>
    <name type="common">Pacific beetle cockroach</name>
    <dbReference type="NCBI Taxonomy" id="6984"/>
    <lineage>
        <taxon>Eukaryota</taxon>
        <taxon>Metazoa</taxon>
        <taxon>Ecdysozoa</taxon>
        <taxon>Arthropoda</taxon>
        <taxon>Hexapoda</taxon>
        <taxon>Insecta</taxon>
        <taxon>Pterygota</taxon>
        <taxon>Neoptera</taxon>
        <taxon>Polyneoptera</taxon>
        <taxon>Dictyoptera</taxon>
        <taxon>Blattodea</taxon>
        <taxon>Blaberoidea</taxon>
        <taxon>Blaberidae</taxon>
        <taxon>Diplopterinae</taxon>
        <taxon>Diploptera</taxon>
    </lineage>
</organism>
<name>A0AAD7ZXD0_DIPPU</name>
<gene>
    <name evidence="2" type="ORF">L9F63_018232</name>
</gene>
<keyword evidence="1" id="KW-0732">Signal</keyword>
<feature type="signal peptide" evidence="1">
    <location>
        <begin position="1"/>
        <end position="18"/>
    </location>
</feature>
<feature type="non-terminal residue" evidence="2">
    <location>
        <position position="1"/>
    </location>
</feature>
<sequence>MKVIVLTLLGWIVYDSDEEIVASTAERTDYNENNNYSFNNWSSELNFKELESFSSSTGVLHNLEVGSNEIDFFSIFIDNDFYILVSKETNKYAAKIQKTK</sequence>
<reference evidence="2" key="2">
    <citation type="submission" date="2023-05" db="EMBL/GenBank/DDBJ databases">
        <authorList>
            <person name="Fouks B."/>
        </authorList>
    </citation>
    <scope>NUCLEOTIDE SEQUENCE</scope>
    <source>
        <strain evidence="2">Stay&amp;Tobe</strain>
        <tissue evidence="2">Testes</tissue>
    </source>
</reference>
<feature type="chain" id="PRO_5042124697" evidence="1">
    <location>
        <begin position="19"/>
        <end position="100"/>
    </location>
</feature>
<accession>A0AAD7ZXD0</accession>
<reference evidence="2" key="1">
    <citation type="journal article" date="2023" name="IScience">
        <title>Live-bearing cockroach genome reveals convergent evolutionary mechanisms linked to viviparity in insects and beyond.</title>
        <authorList>
            <person name="Fouks B."/>
            <person name="Harrison M.C."/>
            <person name="Mikhailova A.A."/>
            <person name="Marchal E."/>
            <person name="English S."/>
            <person name="Carruthers M."/>
            <person name="Jennings E.C."/>
            <person name="Chiamaka E.L."/>
            <person name="Frigard R.A."/>
            <person name="Pippel M."/>
            <person name="Attardo G.M."/>
            <person name="Benoit J.B."/>
            <person name="Bornberg-Bauer E."/>
            <person name="Tobe S.S."/>
        </authorList>
    </citation>
    <scope>NUCLEOTIDE SEQUENCE</scope>
    <source>
        <strain evidence="2">Stay&amp;Tobe</strain>
    </source>
</reference>
<evidence type="ECO:0000313" key="2">
    <source>
        <dbReference type="EMBL" id="KAJ9588390.1"/>
    </source>
</evidence>
<comment type="caution">
    <text evidence="2">The sequence shown here is derived from an EMBL/GenBank/DDBJ whole genome shotgun (WGS) entry which is preliminary data.</text>
</comment>
<proteinExistence type="predicted"/>
<dbReference type="EMBL" id="JASPKZ010005684">
    <property type="protein sequence ID" value="KAJ9588390.1"/>
    <property type="molecule type" value="Genomic_DNA"/>
</dbReference>
<keyword evidence="3" id="KW-1185">Reference proteome</keyword>
<dbReference type="AlphaFoldDB" id="A0AAD7ZXD0"/>
<evidence type="ECO:0000313" key="3">
    <source>
        <dbReference type="Proteomes" id="UP001233999"/>
    </source>
</evidence>